<dbReference type="AlphaFoldDB" id="A0A1L1PAN7"/>
<dbReference type="EMBL" id="CCAE010000004">
    <property type="protein sequence ID" value="CDN86520.1"/>
    <property type="molecule type" value="Genomic_DNA"/>
</dbReference>
<protein>
    <submittedName>
        <fullName evidence="2">Uncharacterized protein</fullName>
    </submittedName>
</protein>
<dbReference type="RefSeq" id="WP_009517586.1">
    <property type="nucleotide sequence ID" value="NZ_CCAE010000004.1"/>
</dbReference>
<sequence precursor="true">MPIRSLAGLALAAFACLPSHTLAAPGPGDPTPRACPTEVPAGARCFTADDGLGGFFWTALPAGWKPATGVLVVHAHGGPADTGPARIERGEQDLKRWAITVKAGYAWVAATYRRGGFGVSMAAEDSERARRHFVQHFGVPRRTLLHGQSYGAGVASKAAELYATVSGPSGPTRGPYDGVLLTSGVLGGGTRAYDFRLDLRVVYQYVCQNHPKVDEPQYPLWQGLPMNARLTRAELAARVDECTGVRKPAAQRTDRQKANLATIVNAIRIPERSLIAHLNWATWLFRDLTQLRLDGRNPFDNMRVRYQGSADDAALNAGVQRYAADPAAVAELARDSDPQGRINVPVLALHAVNDPTAFVELESAYREIVERAGNGALLVQTYSDESEHSYLSEPQYPALFTALLNWIDRKDKPTPQRVAALCKCYEAAYGEACKLLPDYKSPPLSSRVAPR</sequence>
<evidence type="ECO:0000256" key="1">
    <source>
        <dbReference type="SAM" id="SignalP"/>
    </source>
</evidence>
<organism evidence="2 3">
    <name type="scientific">Hydrogenophaga intermedia</name>
    <dbReference type="NCBI Taxonomy" id="65786"/>
    <lineage>
        <taxon>Bacteria</taxon>
        <taxon>Pseudomonadati</taxon>
        <taxon>Pseudomonadota</taxon>
        <taxon>Betaproteobacteria</taxon>
        <taxon>Burkholderiales</taxon>
        <taxon>Comamonadaceae</taxon>
        <taxon>Hydrogenophaga</taxon>
    </lineage>
</organism>
<keyword evidence="3" id="KW-1185">Reference proteome</keyword>
<proteinExistence type="predicted"/>
<dbReference type="Proteomes" id="UP000028878">
    <property type="component" value="Unassembled WGS sequence"/>
</dbReference>
<feature type="chain" id="PRO_5009681296" evidence="1">
    <location>
        <begin position="24"/>
        <end position="451"/>
    </location>
</feature>
<dbReference type="Gene3D" id="3.40.50.1820">
    <property type="entry name" value="alpha/beta hydrolase"/>
    <property type="match status" value="1"/>
</dbReference>
<name>A0A1L1PAN7_HYDIT</name>
<gene>
    <name evidence="2" type="ORF">BN948_00925</name>
</gene>
<evidence type="ECO:0000313" key="3">
    <source>
        <dbReference type="Proteomes" id="UP000028878"/>
    </source>
</evidence>
<dbReference type="PROSITE" id="PS51257">
    <property type="entry name" value="PROKAR_LIPOPROTEIN"/>
    <property type="match status" value="1"/>
</dbReference>
<feature type="signal peptide" evidence="1">
    <location>
        <begin position="1"/>
        <end position="23"/>
    </location>
</feature>
<reference evidence="3" key="1">
    <citation type="submission" date="2014-11" db="EMBL/GenBank/DDBJ databases">
        <title>Draft genome sequence of Hydrogenophaga intermedia S1.</title>
        <authorList>
            <person name="Gan H.M."/>
            <person name="Chew T.H."/>
            <person name="Stolz A."/>
        </authorList>
    </citation>
    <scope>NUCLEOTIDE SEQUENCE [LARGE SCALE GENOMIC DNA]</scope>
    <source>
        <strain evidence="3">S1</strain>
    </source>
</reference>
<dbReference type="SUPFAM" id="SSF53474">
    <property type="entry name" value="alpha/beta-Hydrolases"/>
    <property type="match status" value="1"/>
</dbReference>
<dbReference type="InterPro" id="IPR029058">
    <property type="entry name" value="AB_hydrolase_fold"/>
</dbReference>
<keyword evidence="1" id="KW-0732">Signal</keyword>
<evidence type="ECO:0000313" key="2">
    <source>
        <dbReference type="EMBL" id="CDN86520.1"/>
    </source>
</evidence>
<accession>A0A1L1PAN7</accession>